<accession>A0A934IP98</accession>
<evidence type="ECO:0000313" key="4">
    <source>
        <dbReference type="Proteomes" id="UP000609531"/>
    </source>
</evidence>
<comment type="caution">
    <text evidence="3">The sequence shown here is derived from an EMBL/GenBank/DDBJ whole genome shotgun (WGS) entry which is preliminary data.</text>
</comment>
<keyword evidence="4" id="KW-1185">Reference proteome</keyword>
<gene>
    <name evidence="3" type="ORF">JCR33_10220</name>
</gene>
<keyword evidence="2" id="KW-0732">Signal</keyword>
<name>A0A934IP98_9HYPH</name>
<protein>
    <submittedName>
        <fullName evidence="3">DUF4384 domain-containing protein</fullName>
    </submittedName>
</protein>
<reference evidence="3" key="1">
    <citation type="submission" date="2020-12" db="EMBL/GenBank/DDBJ databases">
        <title>Bacterial taxonomy.</title>
        <authorList>
            <person name="Pan X."/>
        </authorList>
    </citation>
    <scope>NUCLEOTIDE SEQUENCE</scope>
    <source>
        <strain evidence="3">B2012</strain>
    </source>
</reference>
<dbReference type="RefSeq" id="WP_198881947.1">
    <property type="nucleotide sequence ID" value="NZ_JAEKJA010000007.1"/>
</dbReference>
<feature type="region of interest" description="Disordered" evidence="1">
    <location>
        <begin position="315"/>
        <end position="355"/>
    </location>
</feature>
<sequence>MRRRLVLALVTFALSLGPARGQAPDATQNLETAFAPIVRRMALDLNACVPGGGDRTQEVLLIGAPVFDRHLDPSDRAAINAAAGVVVNAIPGWRANPIEMTAILPSILTGGETARRALAATLEARYDAPIVLSIDTARPAADTLKLHLSLLGRDGAGTYGCTAAATLDLDATTFARRAAGPATGIDYLDLRGALTDALTAMAGAFGGASRLHLATDGSALADGCALKASLADIATTTLFALKREGLALGPSWPDLAASPADGPLTADALRLLLLVRPASPDPRDVEVVMRLTDAAGTVRHAVRYDVLLPAARAEGCTAPPPPEPEPAAEPLAAAERAPPEASPIAPAAAASERPEDPRFALFAAKETFHPGEPVELTLIPPVDCKLTLINVDDSGRSCVVVPTPGLDDITLAAGTPYRFPPAPATFSFPDPGRERFIALCNADPTAIATERTMTEPVSCAAEGTPPERYEESVLELGVLSLNGPVIRRSLTLEIAP</sequence>
<evidence type="ECO:0000256" key="1">
    <source>
        <dbReference type="SAM" id="MobiDB-lite"/>
    </source>
</evidence>
<organism evidence="3 4">
    <name type="scientific">Acuticoccus mangrovi</name>
    <dbReference type="NCBI Taxonomy" id="2796142"/>
    <lineage>
        <taxon>Bacteria</taxon>
        <taxon>Pseudomonadati</taxon>
        <taxon>Pseudomonadota</taxon>
        <taxon>Alphaproteobacteria</taxon>
        <taxon>Hyphomicrobiales</taxon>
        <taxon>Amorphaceae</taxon>
        <taxon>Acuticoccus</taxon>
    </lineage>
</organism>
<dbReference type="EMBL" id="JAEKJA010000007">
    <property type="protein sequence ID" value="MBJ3776063.1"/>
    <property type="molecule type" value="Genomic_DNA"/>
</dbReference>
<feature type="compositionally biased region" description="Pro residues" evidence="1">
    <location>
        <begin position="318"/>
        <end position="327"/>
    </location>
</feature>
<feature type="compositionally biased region" description="Low complexity" evidence="1">
    <location>
        <begin position="342"/>
        <end position="351"/>
    </location>
</feature>
<feature type="signal peptide" evidence="2">
    <location>
        <begin position="1"/>
        <end position="23"/>
    </location>
</feature>
<dbReference type="AlphaFoldDB" id="A0A934IP98"/>
<evidence type="ECO:0000313" key="3">
    <source>
        <dbReference type="EMBL" id="MBJ3776063.1"/>
    </source>
</evidence>
<evidence type="ECO:0000256" key="2">
    <source>
        <dbReference type="SAM" id="SignalP"/>
    </source>
</evidence>
<dbReference type="Proteomes" id="UP000609531">
    <property type="component" value="Unassembled WGS sequence"/>
</dbReference>
<proteinExistence type="predicted"/>
<feature type="chain" id="PRO_5037979341" evidence="2">
    <location>
        <begin position="24"/>
        <end position="496"/>
    </location>
</feature>